<dbReference type="AlphaFoldDB" id="A0A942E6Y5"/>
<protein>
    <recommendedName>
        <fullName evidence="2 10">FAD:protein FMN transferase</fullName>
        <ecNumber evidence="1 10">2.7.1.180</ecNumber>
    </recommendedName>
    <alternativeName>
        <fullName evidence="8 10">Flavin transferase</fullName>
    </alternativeName>
</protein>
<keyword evidence="3 10" id="KW-0285">Flavoprotein</keyword>
<dbReference type="PANTHER" id="PTHR30040">
    <property type="entry name" value="THIAMINE BIOSYNTHESIS LIPOPROTEIN APBE"/>
    <property type="match status" value="1"/>
</dbReference>
<proteinExistence type="inferred from homology"/>
<feature type="signal peptide" evidence="12">
    <location>
        <begin position="1"/>
        <end position="29"/>
    </location>
</feature>
<evidence type="ECO:0000256" key="4">
    <source>
        <dbReference type="ARBA" id="ARBA00022679"/>
    </source>
</evidence>
<dbReference type="GO" id="GO:0016740">
    <property type="term" value="F:transferase activity"/>
    <property type="evidence" value="ECO:0007669"/>
    <property type="project" value="UniProtKB-UniRule"/>
</dbReference>
<dbReference type="RefSeq" id="WP_188257161.1">
    <property type="nucleotide sequence ID" value="NZ_JABVCF010000014.1"/>
</dbReference>
<evidence type="ECO:0000313" key="14">
    <source>
        <dbReference type="Proteomes" id="UP000680348"/>
    </source>
</evidence>
<comment type="cofactor">
    <cofactor evidence="11">
        <name>Mg(2+)</name>
        <dbReference type="ChEBI" id="CHEBI:18420"/>
    </cofactor>
    <cofactor evidence="11">
        <name>Mn(2+)</name>
        <dbReference type="ChEBI" id="CHEBI:29035"/>
    </cofactor>
    <text evidence="11">Magnesium. Can also use manganese.</text>
</comment>
<feature type="binding site" evidence="11">
    <location>
        <position position="296"/>
    </location>
    <ligand>
        <name>Mg(2+)</name>
        <dbReference type="ChEBI" id="CHEBI:18420"/>
    </ligand>
</feature>
<dbReference type="InterPro" id="IPR006311">
    <property type="entry name" value="TAT_signal"/>
</dbReference>
<keyword evidence="6 10" id="KW-0274">FAD</keyword>
<reference evidence="13" key="1">
    <citation type="submission" date="2021-04" db="EMBL/GenBank/DDBJ databases">
        <title>Pseudaminobacter soli sp. nov., isolated from paddy soil contaminated by heavy metals.</title>
        <authorList>
            <person name="Zhang K."/>
        </authorList>
    </citation>
    <scope>NUCLEOTIDE SEQUENCE</scope>
    <source>
        <strain evidence="13">19-2017</strain>
    </source>
</reference>
<keyword evidence="4 10" id="KW-0808">Transferase</keyword>
<sequence>MAHTLNRRRFISITAAAAGLGLVPSSLRANPEFHTVTWSGSALGASATMTVHHHDREQAGLLVKQAVSEVARLEQVFSLYRHDSALAQLNRTGALAAPPPDLVAALEAGRNVWKLSGGAFDPTVQPLWKALAEHFASPDADPAGPPATDMEEALSRVGFDKVIFDQNRIAFGRNGMALTLNGIAQGYITDRVVDVLRHGGIEKSMIDMGEIRAIGSRPDGTPWRVGVEDAGNKQELLAVVDIEDMAVATSSADGFRFDRAGRFNHLLDPRTGLGAGRYRSVAVVAPDATTADALSTAFSLLPPDEVHTMVLDQPGLRAWLSGRGQADTVLTFGSG</sequence>
<keyword evidence="5 10" id="KW-0479">Metal-binding</keyword>
<evidence type="ECO:0000256" key="7">
    <source>
        <dbReference type="ARBA" id="ARBA00022842"/>
    </source>
</evidence>
<evidence type="ECO:0000256" key="1">
    <source>
        <dbReference type="ARBA" id="ARBA00011955"/>
    </source>
</evidence>
<evidence type="ECO:0000256" key="9">
    <source>
        <dbReference type="ARBA" id="ARBA00048540"/>
    </source>
</evidence>
<dbReference type="PIRSF" id="PIRSF006268">
    <property type="entry name" value="ApbE"/>
    <property type="match status" value="1"/>
</dbReference>
<dbReference type="InterPro" id="IPR003374">
    <property type="entry name" value="ApbE-like_sf"/>
</dbReference>
<evidence type="ECO:0000313" key="13">
    <source>
        <dbReference type="EMBL" id="MBS3651615.1"/>
    </source>
</evidence>
<accession>A0A942E6Y5</accession>
<dbReference type="Gene3D" id="3.10.520.10">
    <property type="entry name" value="ApbE-like domains"/>
    <property type="match status" value="1"/>
</dbReference>
<dbReference type="EMBL" id="JAGWCR010000014">
    <property type="protein sequence ID" value="MBS3651615.1"/>
    <property type="molecule type" value="Genomic_DNA"/>
</dbReference>
<feature type="binding site" evidence="11">
    <location>
        <position position="182"/>
    </location>
    <ligand>
        <name>Mg(2+)</name>
        <dbReference type="ChEBI" id="CHEBI:18420"/>
    </ligand>
</feature>
<evidence type="ECO:0000256" key="8">
    <source>
        <dbReference type="ARBA" id="ARBA00031306"/>
    </source>
</evidence>
<dbReference type="PANTHER" id="PTHR30040:SF2">
    <property type="entry name" value="FAD:PROTEIN FMN TRANSFERASE"/>
    <property type="match status" value="1"/>
</dbReference>
<dbReference type="GO" id="GO:0046872">
    <property type="term" value="F:metal ion binding"/>
    <property type="evidence" value="ECO:0007669"/>
    <property type="project" value="UniProtKB-UniRule"/>
</dbReference>
<evidence type="ECO:0000256" key="11">
    <source>
        <dbReference type="PIRSR" id="PIRSR006268-2"/>
    </source>
</evidence>
<dbReference type="InterPro" id="IPR024932">
    <property type="entry name" value="ApbE"/>
</dbReference>
<dbReference type="Pfam" id="PF02424">
    <property type="entry name" value="ApbE"/>
    <property type="match status" value="1"/>
</dbReference>
<keyword evidence="7 10" id="KW-0460">Magnesium</keyword>
<organism evidence="13 14">
    <name type="scientific">Pseudaminobacter soli</name>
    <name type="common">ex Zhang et al. 2022</name>
    <dbReference type="NCBI Taxonomy" id="2831468"/>
    <lineage>
        <taxon>Bacteria</taxon>
        <taxon>Pseudomonadati</taxon>
        <taxon>Pseudomonadota</taxon>
        <taxon>Alphaproteobacteria</taxon>
        <taxon>Hyphomicrobiales</taxon>
        <taxon>Phyllobacteriaceae</taxon>
        <taxon>Pseudaminobacter</taxon>
    </lineage>
</organism>
<evidence type="ECO:0000256" key="3">
    <source>
        <dbReference type="ARBA" id="ARBA00022630"/>
    </source>
</evidence>
<dbReference type="SUPFAM" id="SSF143631">
    <property type="entry name" value="ApbE-like"/>
    <property type="match status" value="1"/>
</dbReference>
<dbReference type="Proteomes" id="UP000680348">
    <property type="component" value="Unassembled WGS sequence"/>
</dbReference>
<comment type="caution">
    <text evidence="13">The sequence shown here is derived from an EMBL/GenBank/DDBJ whole genome shotgun (WGS) entry which is preliminary data.</text>
</comment>
<name>A0A942E6Y5_9HYPH</name>
<feature type="chain" id="PRO_5039945893" description="FAD:protein FMN transferase" evidence="12">
    <location>
        <begin position="30"/>
        <end position="335"/>
    </location>
</feature>
<comment type="similarity">
    <text evidence="10">Belongs to the ApbE family.</text>
</comment>
<dbReference type="EC" id="2.7.1.180" evidence="1 10"/>
<dbReference type="PROSITE" id="PS51318">
    <property type="entry name" value="TAT"/>
    <property type="match status" value="1"/>
</dbReference>
<evidence type="ECO:0000256" key="10">
    <source>
        <dbReference type="PIRNR" id="PIRNR006268"/>
    </source>
</evidence>
<evidence type="ECO:0000256" key="12">
    <source>
        <dbReference type="SAM" id="SignalP"/>
    </source>
</evidence>
<evidence type="ECO:0000256" key="6">
    <source>
        <dbReference type="ARBA" id="ARBA00022827"/>
    </source>
</evidence>
<evidence type="ECO:0000256" key="5">
    <source>
        <dbReference type="ARBA" id="ARBA00022723"/>
    </source>
</evidence>
<keyword evidence="12" id="KW-0732">Signal</keyword>
<evidence type="ECO:0000256" key="2">
    <source>
        <dbReference type="ARBA" id="ARBA00016337"/>
    </source>
</evidence>
<gene>
    <name evidence="13" type="ORF">KEU06_23635</name>
</gene>
<feature type="binding site" evidence="11">
    <location>
        <position position="292"/>
    </location>
    <ligand>
        <name>Mg(2+)</name>
        <dbReference type="ChEBI" id="CHEBI:18420"/>
    </ligand>
</feature>
<keyword evidence="14" id="KW-1185">Reference proteome</keyword>
<comment type="catalytic activity">
    <reaction evidence="9 10">
        <text>L-threonyl-[protein] + FAD = FMN-L-threonyl-[protein] + AMP + H(+)</text>
        <dbReference type="Rhea" id="RHEA:36847"/>
        <dbReference type="Rhea" id="RHEA-COMP:11060"/>
        <dbReference type="Rhea" id="RHEA-COMP:11061"/>
        <dbReference type="ChEBI" id="CHEBI:15378"/>
        <dbReference type="ChEBI" id="CHEBI:30013"/>
        <dbReference type="ChEBI" id="CHEBI:57692"/>
        <dbReference type="ChEBI" id="CHEBI:74257"/>
        <dbReference type="ChEBI" id="CHEBI:456215"/>
        <dbReference type="EC" id="2.7.1.180"/>
    </reaction>
</comment>